<dbReference type="InterPro" id="IPR019734">
    <property type="entry name" value="TPR_rpt"/>
</dbReference>
<accession>A0A0G4HLF9</accession>
<dbReference type="SUPFAM" id="SSF51206">
    <property type="entry name" value="cAMP-binding domain-like"/>
    <property type="match status" value="2"/>
</dbReference>
<sequence length="1252" mass="134247">MENDHLSYKLTAASDPQILFANKGRQERPHPLAETLGIVRSSTGLNEKDGTDDHADPLRTYALELDVAEHADTPRACPAQSLENEQGNAATLRGAGYFHRGFKARLLDETNAAIHLYTKALSENPNHFAALVNLAFCLMDQGGFAAAVPLLQRAVAINPRKLKVFVNLAVCHFHLGEFTETLDVCDVALRLCGGMPKRSPARICRQVAGAISAAKQSSDAPAAPWNLDADIETSFPKGSIFPSGRLGRIAGMKGRQQQTHVSGGRKKGALSPRAEKVSEALREGELRALKEARRVRPFLADPADPPASSAGGAASSRDPVYAWPDLHHGPAKTSVSYRDQGKTRHMDVERETSGGGSTAREKEKEQSQEEEEREGGCNSNRTSPPGSVWPSPRIGYRNLVPSNLKSLQKGKQSATCLFRGGGKPGEGTAEHDGLKALLLYYRYGTKSRGAEKQEKEGPGTRIPSAVAAVKNGGLRADVSLSVSGLLPPPLPEADLKGDHYQVSRKTEDGEEEEDATGTAEEEGERATTEEGRRAGVKERQTAENASRSRETVTSGSSRRGKQTTGEEGKEETPEEAEEEEGSEEEEADGEEEQYLFFRPPAAGGGGAGPLFSTAASPSSGAPGGQGNRERAGDAPPQPLLLAELREVCREMEKPPRRREVEKILPLVQRLKFFQNRSKKRVTAILLVSHLLRFPKFAPVYTEGDVADALYVVLAGSVSSKVTRAHWQPESQMSPVTAFDGESFGDSTLAHRGAKAPQVPKHWDNLERKPCQFVSADETPEGAAARKRPFAMASGACARRSEKTLRRLRTAPFFSEVADHMLLQLQGQVRVQKYRYGEWPIVSGERPQCLCLLVSGLCRIVVPEEEVEAAWREAHPDKNLLKLEARASAEAAAKEEEERDRERDREQKMAAAAAAAEKEKAAAGGKRNSTENAQAQGGGGSFEMGEAEGRSPASPGQGLDITGGGHQESPSGALSLPVPTKRAPQAIATPVPCTASTVNPAFTAHRPQGRRSLANGTLEPLTFGWVGAGGFFGKAAIRAESLEGVEGAEAERQAARLSLVVASASAEFLFLPATVFDELPQQVKRQVLRRLRDLTDAALPSPAELKNFLRGFETSICIGSIKHIFRDPKRNILEEAKLLKRTTLSDGPADAKAEGPQFSLAFGTKTFTTIRPHSSAMRRRGADWPRGPRPASAGGPHSKLKGTGARPSGSGQTLPVPLKQGAMSPSQTGPVPLSASGGGNTTALLEAAAAAAR</sequence>
<evidence type="ECO:0000256" key="2">
    <source>
        <dbReference type="ARBA" id="ARBA00022803"/>
    </source>
</evidence>
<dbReference type="InterPro" id="IPR050498">
    <property type="entry name" value="Ycf3"/>
</dbReference>
<feature type="domain" description="Cyclic nucleotide-binding" evidence="4">
    <location>
        <begin position="672"/>
        <end position="758"/>
    </location>
</feature>
<evidence type="ECO:0000256" key="3">
    <source>
        <dbReference type="SAM" id="MobiDB-lite"/>
    </source>
</evidence>
<dbReference type="SUPFAM" id="SSF48452">
    <property type="entry name" value="TPR-like"/>
    <property type="match status" value="1"/>
</dbReference>
<protein>
    <recommendedName>
        <fullName evidence="4">Cyclic nucleotide-binding domain-containing protein</fullName>
    </recommendedName>
</protein>
<dbReference type="InterPro" id="IPR000595">
    <property type="entry name" value="cNMP-bd_dom"/>
</dbReference>
<dbReference type="Gene3D" id="1.25.40.10">
    <property type="entry name" value="Tetratricopeptide repeat domain"/>
    <property type="match status" value="1"/>
</dbReference>
<organism evidence="5">
    <name type="scientific">Chromera velia CCMP2878</name>
    <dbReference type="NCBI Taxonomy" id="1169474"/>
    <lineage>
        <taxon>Eukaryota</taxon>
        <taxon>Sar</taxon>
        <taxon>Alveolata</taxon>
        <taxon>Colpodellida</taxon>
        <taxon>Chromeraceae</taxon>
        <taxon>Chromera</taxon>
    </lineage>
</organism>
<dbReference type="VEuPathDB" id="CryptoDB:Cvel_7344"/>
<evidence type="ECO:0000259" key="4">
    <source>
        <dbReference type="PROSITE" id="PS50042"/>
    </source>
</evidence>
<dbReference type="Gene3D" id="2.60.120.10">
    <property type="entry name" value="Jelly Rolls"/>
    <property type="match status" value="2"/>
</dbReference>
<dbReference type="SMART" id="SM00028">
    <property type="entry name" value="TPR"/>
    <property type="match status" value="3"/>
</dbReference>
<feature type="region of interest" description="Disordered" evidence="3">
    <location>
        <begin position="1171"/>
        <end position="1239"/>
    </location>
</feature>
<name>A0A0G4HLF9_9ALVE</name>
<feature type="region of interest" description="Disordered" evidence="3">
    <location>
        <begin position="890"/>
        <end position="977"/>
    </location>
</feature>
<feature type="region of interest" description="Disordered" evidence="3">
    <location>
        <begin position="297"/>
        <end position="394"/>
    </location>
</feature>
<evidence type="ECO:0000313" key="5">
    <source>
        <dbReference type="EMBL" id="CEM44954.1"/>
    </source>
</evidence>
<feature type="region of interest" description="Disordered" evidence="3">
    <location>
        <begin position="253"/>
        <end position="278"/>
    </location>
</feature>
<feature type="compositionally biased region" description="Basic and acidic residues" evidence="3">
    <location>
        <begin position="339"/>
        <end position="352"/>
    </location>
</feature>
<proteinExistence type="predicted"/>
<feature type="compositionally biased region" description="Basic and acidic residues" evidence="3">
    <location>
        <begin position="524"/>
        <end position="550"/>
    </location>
</feature>
<dbReference type="PROSITE" id="PS50042">
    <property type="entry name" value="CNMP_BINDING_3"/>
    <property type="match status" value="1"/>
</dbReference>
<feature type="compositionally biased region" description="Low complexity" evidence="3">
    <location>
        <begin position="300"/>
        <end position="316"/>
    </location>
</feature>
<keyword evidence="2" id="KW-0802">TPR repeat</keyword>
<dbReference type="InterPro" id="IPR014710">
    <property type="entry name" value="RmlC-like_jellyroll"/>
</dbReference>
<feature type="compositionally biased region" description="Basic and acidic residues" evidence="3">
    <location>
        <begin position="493"/>
        <end position="507"/>
    </location>
</feature>
<evidence type="ECO:0000256" key="1">
    <source>
        <dbReference type="ARBA" id="ARBA00022737"/>
    </source>
</evidence>
<dbReference type="InterPro" id="IPR011990">
    <property type="entry name" value="TPR-like_helical_dom_sf"/>
</dbReference>
<gene>
    <name evidence="5" type="ORF">Cvel_7344</name>
</gene>
<dbReference type="InterPro" id="IPR018490">
    <property type="entry name" value="cNMP-bd_dom_sf"/>
</dbReference>
<dbReference type="PANTHER" id="PTHR44858">
    <property type="entry name" value="TETRATRICOPEPTIDE REPEAT PROTEIN 6"/>
    <property type="match status" value="1"/>
</dbReference>
<dbReference type="AlphaFoldDB" id="A0A0G4HLF9"/>
<feature type="region of interest" description="Disordered" evidence="3">
    <location>
        <begin position="481"/>
        <end position="637"/>
    </location>
</feature>
<feature type="compositionally biased region" description="Acidic residues" evidence="3">
    <location>
        <begin position="572"/>
        <end position="593"/>
    </location>
</feature>
<dbReference type="EMBL" id="CDMZ01003058">
    <property type="protein sequence ID" value="CEM44954.1"/>
    <property type="molecule type" value="Genomic_DNA"/>
</dbReference>
<feature type="compositionally biased region" description="Basic and acidic residues" evidence="3">
    <location>
        <begin position="890"/>
        <end position="907"/>
    </location>
</feature>
<keyword evidence="1" id="KW-0677">Repeat</keyword>
<dbReference type="Pfam" id="PF13432">
    <property type="entry name" value="TPR_16"/>
    <property type="match status" value="1"/>
</dbReference>
<dbReference type="PANTHER" id="PTHR44858:SF1">
    <property type="entry name" value="UDP-N-ACETYLGLUCOSAMINE--PEPTIDE N-ACETYLGLUCOSAMINYLTRANSFERASE SPINDLY-RELATED"/>
    <property type="match status" value="1"/>
</dbReference>
<reference evidence="5" key="1">
    <citation type="submission" date="2014-11" db="EMBL/GenBank/DDBJ databases">
        <authorList>
            <person name="Otto D Thomas"/>
            <person name="Naeem Raeece"/>
        </authorList>
    </citation>
    <scope>NUCLEOTIDE SEQUENCE</scope>
</reference>
<feature type="compositionally biased region" description="Acidic residues" evidence="3">
    <location>
        <begin position="508"/>
        <end position="523"/>
    </location>
</feature>